<organism evidence="2 3">
    <name type="scientific">Christiangramia sediminicola</name>
    <dbReference type="NCBI Taxonomy" id="3073267"/>
    <lineage>
        <taxon>Bacteria</taxon>
        <taxon>Pseudomonadati</taxon>
        <taxon>Bacteroidota</taxon>
        <taxon>Flavobacteriia</taxon>
        <taxon>Flavobacteriales</taxon>
        <taxon>Flavobacteriaceae</taxon>
        <taxon>Christiangramia</taxon>
    </lineage>
</organism>
<dbReference type="InterPro" id="IPR036162">
    <property type="entry name" value="Resolvase-like_N_sf"/>
</dbReference>
<dbReference type="Gene3D" id="3.40.50.1390">
    <property type="entry name" value="Resolvase, N-terminal catalytic domain"/>
    <property type="match status" value="1"/>
</dbReference>
<dbReference type="SMART" id="SM00857">
    <property type="entry name" value="Resolvase"/>
    <property type="match status" value="1"/>
</dbReference>
<accession>A0ABU1EUQ6</accession>
<gene>
    <name evidence="2" type="ORF">RE431_14740</name>
</gene>
<sequence>MHVAILTRVSKESQSFERQISDLRAHAYKNGYTIVGEYNEKITGAAKNHDRKAWKSLMNLIESENIAKVLVWELSRLGRNTLEVLKTVDALHEQGVSLYIQNYNIETLNPDGSLNPMSQLMVTLLAEFSRTERALIQQRLESGYRKHISSGGSVGRKKGKRMSNNQYLIKHKNVVKYLNKGRSIRETSKLTSTSTRTVQKVKKTLTEVMA</sequence>
<dbReference type="EMBL" id="JAVJIU010000006">
    <property type="protein sequence ID" value="MDR5591898.1"/>
    <property type="molecule type" value="Genomic_DNA"/>
</dbReference>
<dbReference type="InterPro" id="IPR006119">
    <property type="entry name" value="Resolv_N"/>
</dbReference>
<dbReference type="RefSeq" id="WP_309562731.1">
    <property type="nucleotide sequence ID" value="NZ_JAVJIU010000006.1"/>
</dbReference>
<evidence type="ECO:0000313" key="3">
    <source>
        <dbReference type="Proteomes" id="UP001257234"/>
    </source>
</evidence>
<feature type="domain" description="Resolvase/invertase-type recombinase catalytic" evidence="1">
    <location>
        <begin position="2"/>
        <end position="151"/>
    </location>
</feature>
<dbReference type="PANTHER" id="PTHR30461:SF19">
    <property type="entry name" value="SITE-SPECIFIC RECOMBINASE RESOLVASE FAMILY"/>
    <property type="match status" value="1"/>
</dbReference>
<comment type="caution">
    <text evidence="2">The sequence shown here is derived from an EMBL/GenBank/DDBJ whole genome shotgun (WGS) entry which is preliminary data.</text>
</comment>
<dbReference type="CDD" id="cd03768">
    <property type="entry name" value="SR_ResInv"/>
    <property type="match status" value="1"/>
</dbReference>
<reference evidence="3" key="1">
    <citation type="submission" date="2023-07" db="EMBL/GenBank/DDBJ databases">
        <title>Christiangramia sp. SM2212., a novel bacterium of the family Flavobacteriaceae isolated from the sea sediment.</title>
        <authorList>
            <person name="Wang J."/>
            <person name="Zhang X."/>
        </authorList>
    </citation>
    <scope>NUCLEOTIDE SEQUENCE [LARGE SCALE GENOMIC DNA]</scope>
    <source>
        <strain evidence="3">SM2212</strain>
    </source>
</reference>
<dbReference type="PANTHER" id="PTHR30461">
    <property type="entry name" value="DNA-INVERTASE FROM LAMBDOID PROPHAGE"/>
    <property type="match status" value="1"/>
</dbReference>
<protein>
    <submittedName>
        <fullName evidence="2">Recombinase family protein</fullName>
    </submittedName>
</protein>
<keyword evidence="3" id="KW-1185">Reference proteome</keyword>
<dbReference type="PROSITE" id="PS51736">
    <property type="entry name" value="RECOMBINASES_3"/>
    <property type="match status" value="1"/>
</dbReference>
<evidence type="ECO:0000313" key="2">
    <source>
        <dbReference type="EMBL" id="MDR5591898.1"/>
    </source>
</evidence>
<dbReference type="Proteomes" id="UP001257234">
    <property type="component" value="Unassembled WGS sequence"/>
</dbReference>
<dbReference type="Pfam" id="PF00239">
    <property type="entry name" value="Resolvase"/>
    <property type="match status" value="1"/>
</dbReference>
<proteinExistence type="predicted"/>
<dbReference type="SUPFAM" id="SSF53041">
    <property type="entry name" value="Resolvase-like"/>
    <property type="match status" value="1"/>
</dbReference>
<name>A0ABU1EUQ6_9FLAO</name>
<dbReference type="InterPro" id="IPR050639">
    <property type="entry name" value="SSR_resolvase"/>
</dbReference>
<evidence type="ECO:0000259" key="1">
    <source>
        <dbReference type="PROSITE" id="PS51736"/>
    </source>
</evidence>